<gene>
    <name evidence="1" type="ORF">CHH57_22315</name>
</gene>
<dbReference type="InterPro" id="IPR036388">
    <property type="entry name" value="WH-like_DNA-bd_sf"/>
</dbReference>
<protein>
    <submittedName>
        <fullName evidence="1">Uncharacterized protein</fullName>
    </submittedName>
</protein>
<dbReference type="EMBL" id="NPBQ01000134">
    <property type="protein sequence ID" value="PAD80994.1"/>
    <property type="molecule type" value="Genomic_DNA"/>
</dbReference>
<organism evidence="1 2">
    <name type="scientific">Niallia circulans</name>
    <name type="common">Bacillus circulans</name>
    <dbReference type="NCBI Taxonomy" id="1397"/>
    <lineage>
        <taxon>Bacteria</taxon>
        <taxon>Bacillati</taxon>
        <taxon>Bacillota</taxon>
        <taxon>Bacilli</taxon>
        <taxon>Bacillales</taxon>
        <taxon>Bacillaceae</taxon>
        <taxon>Niallia</taxon>
    </lineage>
</organism>
<evidence type="ECO:0000313" key="2">
    <source>
        <dbReference type="Proteomes" id="UP000216961"/>
    </source>
</evidence>
<dbReference type="InterPro" id="IPR036390">
    <property type="entry name" value="WH_DNA-bd_sf"/>
</dbReference>
<comment type="caution">
    <text evidence="1">The sequence shown here is derived from an EMBL/GenBank/DDBJ whole genome shotgun (WGS) entry which is preliminary data.</text>
</comment>
<name>A0AA91YZ13_NIACI</name>
<reference evidence="1 2" key="1">
    <citation type="submission" date="2017-07" db="EMBL/GenBank/DDBJ databases">
        <title>Isolation and whole genome analysis of endospore-forming bacteria from heroin.</title>
        <authorList>
            <person name="Kalinowski J."/>
            <person name="Ahrens B."/>
            <person name="Al-Dilaimi A."/>
            <person name="Winkler A."/>
            <person name="Wibberg D."/>
            <person name="Schleenbecker U."/>
            <person name="Ruckert C."/>
            <person name="Wolfel R."/>
            <person name="Grass G."/>
        </authorList>
    </citation>
    <scope>NUCLEOTIDE SEQUENCE [LARGE SCALE GENOMIC DNA]</scope>
    <source>
        <strain evidence="1 2">7521-2</strain>
    </source>
</reference>
<dbReference type="SUPFAM" id="SSF46785">
    <property type="entry name" value="Winged helix' DNA-binding domain"/>
    <property type="match status" value="1"/>
</dbReference>
<accession>A0AA91YZ13</accession>
<sequence>MRAAYSVLREIHKGIALPTAKDYDMQQRQFENFILFLENEGFIERVLRIDTFFSLNPARLTKKGQAFLENTIT</sequence>
<dbReference type="Proteomes" id="UP000216961">
    <property type="component" value="Unassembled WGS sequence"/>
</dbReference>
<proteinExistence type="predicted"/>
<dbReference type="Gene3D" id="1.10.10.10">
    <property type="entry name" value="Winged helix-like DNA-binding domain superfamily/Winged helix DNA-binding domain"/>
    <property type="match status" value="1"/>
</dbReference>
<dbReference type="AlphaFoldDB" id="A0AA91YZ13"/>
<dbReference type="RefSeq" id="WP_095333818.1">
    <property type="nucleotide sequence ID" value="NZ_CP053315.1"/>
</dbReference>
<evidence type="ECO:0000313" key="1">
    <source>
        <dbReference type="EMBL" id="PAD80994.1"/>
    </source>
</evidence>